<keyword evidence="3" id="KW-1185">Reference proteome</keyword>
<protein>
    <submittedName>
        <fullName evidence="2">Uncharacterized protein</fullName>
    </submittedName>
</protein>
<feature type="transmembrane region" description="Helical" evidence="1">
    <location>
        <begin position="262"/>
        <end position="281"/>
    </location>
</feature>
<keyword evidence="1" id="KW-0472">Membrane</keyword>
<reference evidence="2 3" key="1">
    <citation type="submission" date="2021-12" db="EMBL/GenBank/DDBJ databases">
        <title>Discovery of the Pendulisporaceae a myxobacterial family with distinct sporulation behavior and unique specialized metabolism.</title>
        <authorList>
            <person name="Garcia R."/>
            <person name="Popoff A."/>
            <person name="Bader C.D."/>
            <person name="Loehr J."/>
            <person name="Walesch S."/>
            <person name="Walt C."/>
            <person name="Boldt J."/>
            <person name="Bunk B."/>
            <person name="Haeckl F.J.F.P.J."/>
            <person name="Gunesch A.P."/>
            <person name="Birkelbach J."/>
            <person name="Nuebel U."/>
            <person name="Pietschmann T."/>
            <person name="Bach T."/>
            <person name="Mueller R."/>
        </authorList>
    </citation>
    <scope>NUCLEOTIDE SEQUENCE [LARGE SCALE GENOMIC DNA]</scope>
    <source>
        <strain evidence="2 3">MSr12523</strain>
    </source>
</reference>
<feature type="transmembrane region" description="Helical" evidence="1">
    <location>
        <begin position="49"/>
        <end position="68"/>
    </location>
</feature>
<dbReference type="Proteomes" id="UP001379533">
    <property type="component" value="Chromosome"/>
</dbReference>
<sequence length="282" mass="31496">MKFEISAIPRIVRAVSIALQVVAVANALYLVEHIVTDVIEGTQTAPPRAVAMGLLFFSGVPWIIVARVRRALEGTFETNDTHIILSLRRSRLEIPIASIKAFRPLVIPLPWPGLGLDMRSGHLFRYRLLVNEPGALLSALFPYIEAARPALRSPVIAYADAKWKYTWHHRAVALAKWGVFPLVLAVILFRLDQYIMFGGAFGQYYLQGLRPYVESFVTYWAASASYLVLYASVVRLVVEPTVFAATWLFAARAGLLRKIGEGLCQFAYFVLIPALVALRLLN</sequence>
<evidence type="ECO:0000256" key="1">
    <source>
        <dbReference type="SAM" id="Phobius"/>
    </source>
</evidence>
<feature type="transmembrane region" description="Helical" evidence="1">
    <location>
        <begin position="12"/>
        <end position="29"/>
    </location>
</feature>
<proteinExistence type="predicted"/>
<gene>
    <name evidence="2" type="ORF">LZC95_01125</name>
</gene>
<feature type="transmembrane region" description="Helical" evidence="1">
    <location>
        <begin position="227"/>
        <end position="250"/>
    </location>
</feature>
<dbReference type="EMBL" id="CP089982">
    <property type="protein sequence ID" value="WXA95442.1"/>
    <property type="molecule type" value="Genomic_DNA"/>
</dbReference>
<keyword evidence="1" id="KW-1133">Transmembrane helix</keyword>
<keyword evidence="1" id="KW-0812">Transmembrane</keyword>
<feature type="transmembrane region" description="Helical" evidence="1">
    <location>
        <begin position="171"/>
        <end position="191"/>
    </location>
</feature>
<dbReference type="RefSeq" id="WP_394846048.1">
    <property type="nucleotide sequence ID" value="NZ_CP089982.1"/>
</dbReference>
<organism evidence="2 3">
    <name type="scientific">Pendulispora brunnea</name>
    <dbReference type="NCBI Taxonomy" id="2905690"/>
    <lineage>
        <taxon>Bacteria</taxon>
        <taxon>Pseudomonadati</taxon>
        <taxon>Myxococcota</taxon>
        <taxon>Myxococcia</taxon>
        <taxon>Myxococcales</taxon>
        <taxon>Sorangiineae</taxon>
        <taxon>Pendulisporaceae</taxon>
        <taxon>Pendulispora</taxon>
    </lineage>
</organism>
<accession>A0ABZ2K9V2</accession>
<name>A0ABZ2K9V2_9BACT</name>
<evidence type="ECO:0000313" key="2">
    <source>
        <dbReference type="EMBL" id="WXA95442.1"/>
    </source>
</evidence>
<evidence type="ECO:0000313" key="3">
    <source>
        <dbReference type="Proteomes" id="UP001379533"/>
    </source>
</evidence>